<reference evidence="9" key="1">
    <citation type="submission" date="2019-11" db="EMBL/GenBank/DDBJ databases">
        <title>Microbial mats filling the niche in hypersaline microbial mats.</title>
        <authorList>
            <person name="Wong H.L."/>
            <person name="Macleod F.I."/>
            <person name="White R.A. III"/>
            <person name="Burns B.P."/>
        </authorList>
    </citation>
    <scope>NUCLEOTIDE SEQUENCE</scope>
    <source>
        <strain evidence="9">Rbin_158</strain>
    </source>
</reference>
<gene>
    <name evidence="9" type="ORF">GF339_11120</name>
</gene>
<sequence length="297" mass="34067">MSRTFAQQKKVTGRYLLTPTILVLIFIIFVPLLFSFVISFFHYTFIDPGFHTVVWFGNFIDAFQDKYFWNTLRVTLTFGALVVPLEFVIGFLISLLLSREIRFKGVYYTILTIPMVMSPVAVGLIWKLLLHPDLGVVNYFLSRLGVPFINWFASSDMALWTIVFVDIWHQVSFMILILLAGLSSLPKDAYEAAIIDGASSWQALLYITFPLMKPVITIAILIRTIFAFKTYDLIYIMTRGGPGVSTEIISYYIYKKTFMGMDLSQASAISYVLLVIVMLLVVLLYTFIVREKEEQRV</sequence>
<dbReference type="AlphaFoldDB" id="A0A9D5JVN9"/>
<proteinExistence type="inferred from homology"/>
<dbReference type="SUPFAM" id="SSF161098">
    <property type="entry name" value="MetI-like"/>
    <property type="match status" value="1"/>
</dbReference>
<keyword evidence="6 7" id="KW-0472">Membrane</keyword>
<dbReference type="GO" id="GO:0055085">
    <property type="term" value="P:transmembrane transport"/>
    <property type="evidence" value="ECO:0007669"/>
    <property type="project" value="InterPro"/>
</dbReference>
<comment type="subcellular location">
    <subcellularLocation>
        <location evidence="1 7">Cell membrane</location>
        <topology evidence="1 7">Multi-pass membrane protein</topology>
    </subcellularLocation>
</comment>
<dbReference type="InterPro" id="IPR051393">
    <property type="entry name" value="ABC_transporter_permease"/>
</dbReference>
<keyword evidence="5 7" id="KW-1133">Transmembrane helix</keyword>
<keyword evidence="3" id="KW-1003">Cell membrane</keyword>
<comment type="caution">
    <text evidence="9">The sequence shown here is derived from an EMBL/GenBank/DDBJ whole genome shotgun (WGS) entry which is preliminary data.</text>
</comment>
<feature type="transmembrane region" description="Helical" evidence="7">
    <location>
        <begin position="21"/>
        <end position="46"/>
    </location>
</feature>
<feature type="transmembrane region" description="Helical" evidence="7">
    <location>
        <begin position="76"/>
        <end position="98"/>
    </location>
</feature>
<protein>
    <submittedName>
        <fullName evidence="9">ABC transporter permease subunit</fullName>
    </submittedName>
</protein>
<dbReference type="Pfam" id="PF00528">
    <property type="entry name" value="BPD_transp_1"/>
    <property type="match status" value="1"/>
</dbReference>
<evidence type="ECO:0000256" key="4">
    <source>
        <dbReference type="ARBA" id="ARBA00022692"/>
    </source>
</evidence>
<evidence type="ECO:0000256" key="1">
    <source>
        <dbReference type="ARBA" id="ARBA00004651"/>
    </source>
</evidence>
<dbReference type="PROSITE" id="PS50928">
    <property type="entry name" value="ABC_TM1"/>
    <property type="match status" value="1"/>
</dbReference>
<dbReference type="InterPro" id="IPR035906">
    <property type="entry name" value="MetI-like_sf"/>
</dbReference>
<dbReference type="InterPro" id="IPR000515">
    <property type="entry name" value="MetI-like"/>
</dbReference>
<accession>A0A9D5JVN9</accession>
<evidence type="ECO:0000259" key="8">
    <source>
        <dbReference type="PROSITE" id="PS50928"/>
    </source>
</evidence>
<feature type="transmembrane region" description="Helical" evidence="7">
    <location>
        <begin position="105"/>
        <end position="130"/>
    </location>
</feature>
<evidence type="ECO:0000256" key="5">
    <source>
        <dbReference type="ARBA" id="ARBA00022989"/>
    </source>
</evidence>
<evidence type="ECO:0000313" key="10">
    <source>
        <dbReference type="Proteomes" id="UP000649604"/>
    </source>
</evidence>
<dbReference type="EMBL" id="WJJP01000360">
    <property type="protein sequence ID" value="MBD3325127.1"/>
    <property type="molecule type" value="Genomic_DNA"/>
</dbReference>
<name>A0A9D5JVN9_9BACT</name>
<dbReference type="CDD" id="cd06261">
    <property type="entry name" value="TM_PBP2"/>
    <property type="match status" value="1"/>
</dbReference>
<evidence type="ECO:0000256" key="6">
    <source>
        <dbReference type="ARBA" id="ARBA00023136"/>
    </source>
</evidence>
<evidence type="ECO:0000313" key="9">
    <source>
        <dbReference type="EMBL" id="MBD3325127.1"/>
    </source>
</evidence>
<evidence type="ECO:0000256" key="3">
    <source>
        <dbReference type="ARBA" id="ARBA00022475"/>
    </source>
</evidence>
<dbReference type="Gene3D" id="1.10.3720.10">
    <property type="entry name" value="MetI-like"/>
    <property type="match status" value="1"/>
</dbReference>
<feature type="transmembrane region" description="Helical" evidence="7">
    <location>
        <begin position="203"/>
        <end position="226"/>
    </location>
</feature>
<organism evidence="9 10">
    <name type="scientific">candidate division KSB3 bacterium</name>
    <dbReference type="NCBI Taxonomy" id="2044937"/>
    <lineage>
        <taxon>Bacteria</taxon>
        <taxon>candidate division KSB3</taxon>
    </lineage>
</organism>
<evidence type="ECO:0000256" key="2">
    <source>
        <dbReference type="ARBA" id="ARBA00022448"/>
    </source>
</evidence>
<feature type="domain" description="ABC transmembrane type-1" evidence="8">
    <location>
        <begin position="72"/>
        <end position="284"/>
    </location>
</feature>
<dbReference type="GO" id="GO:0005886">
    <property type="term" value="C:plasma membrane"/>
    <property type="evidence" value="ECO:0007669"/>
    <property type="project" value="UniProtKB-SubCell"/>
</dbReference>
<keyword evidence="4 7" id="KW-0812">Transmembrane</keyword>
<dbReference type="Proteomes" id="UP000649604">
    <property type="component" value="Unassembled WGS sequence"/>
</dbReference>
<evidence type="ECO:0000256" key="7">
    <source>
        <dbReference type="RuleBase" id="RU363032"/>
    </source>
</evidence>
<keyword evidence="2 7" id="KW-0813">Transport</keyword>
<dbReference type="PANTHER" id="PTHR30193">
    <property type="entry name" value="ABC TRANSPORTER PERMEASE PROTEIN"/>
    <property type="match status" value="1"/>
</dbReference>
<dbReference type="PANTHER" id="PTHR30193:SF37">
    <property type="entry name" value="INNER MEMBRANE ABC TRANSPORTER PERMEASE PROTEIN YCJO"/>
    <property type="match status" value="1"/>
</dbReference>
<feature type="transmembrane region" description="Helical" evidence="7">
    <location>
        <begin position="160"/>
        <end position="183"/>
    </location>
</feature>
<comment type="similarity">
    <text evidence="7">Belongs to the binding-protein-dependent transport system permease family.</text>
</comment>
<feature type="transmembrane region" description="Helical" evidence="7">
    <location>
        <begin position="266"/>
        <end position="288"/>
    </location>
</feature>